<comment type="caution">
    <text evidence="1">The sequence shown here is derived from an EMBL/GenBank/DDBJ whole genome shotgun (WGS) entry which is preliminary data.</text>
</comment>
<gene>
    <name evidence="1" type="ORF">C1752_00581</name>
</gene>
<name>A0A2W1JUU9_9CYAN</name>
<proteinExistence type="predicted"/>
<evidence type="ECO:0008006" key="3">
    <source>
        <dbReference type="Google" id="ProtNLM"/>
    </source>
</evidence>
<evidence type="ECO:0000313" key="2">
    <source>
        <dbReference type="Proteomes" id="UP000248857"/>
    </source>
</evidence>
<sequence length="244" mass="27451">MLEYRNNPTDNIVEIIVEGQLTEADLDQIIAQLKIDLDKHGKLRLLEEIRSFEGIDPIALWKDAQFGLTHVDDFTHAAVVAEAEWVRTISAAADNILSAQVKAFEPSQIEAARTWLQMAPELDQLSGMEYRSNAENNVIEIIVEGKITVADFDRIVPLIKTDLAKHGKVKVLEEIRSFEGMDPMALWQDLQQAYMVKDITHIALVADAQWMRTIAEAVSAIFPAEIKAFERSQIEAARTWLANA</sequence>
<accession>A0A2W1JUU9</accession>
<dbReference type="SUPFAM" id="SSF52091">
    <property type="entry name" value="SpoIIaa-like"/>
    <property type="match status" value="2"/>
</dbReference>
<keyword evidence="2" id="KW-1185">Reference proteome</keyword>
<evidence type="ECO:0000313" key="1">
    <source>
        <dbReference type="EMBL" id="PZD74725.1"/>
    </source>
</evidence>
<dbReference type="Proteomes" id="UP000248857">
    <property type="component" value="Unassembled WGS sequence"/>
</dbReference>
<organism evidence="1 2">
    <name type="scientific">Acaryochloris thomasi RCC1774</name>
    <dbReference type="NCBI Taxonomy" id="1764569"/>
    <lineage>
        <taxon>Bacteria</taxon>
        <taxon>Bacillati</taxon>
        <taxon>Cyanobacteriota</taxon>
        <taxon>Cyanophyceae</taxon>
        <taxon>Acaryochloridales</taxon>
        <taxon>Acaryochloridaceae</taxon>
        <taxon>Acaryochloris</taxon>
        <taxon>Acaryochloris thomasi</taxon>
    </lineage>
</organism>
<dbReference type="RefSeq" id="WP_110984577.1">
    <property type="nucleotide sequence ID" value="NZ_CAWNWM010000002.1"/>
</dbReference>
<dbReference type="EMBL" id="PQWO01000002">
    <property type="protein sequence ID" value="PZD74725.1"/>
    <property type="molecule type" value="Genomic_DNA"/>
</dbReference>
<protein>
    <recommendedName>
        <fullName evidence="3">STAS/SEC14 domain-containing protein</fullName>
    </recommendedName>
</protein>
<dbReference type="InterPro" id="IPR036513">
    <property type="entry name" value="STAS_dom_sf"/>
</dbReference>
<dbReference type="Gene3D" id="3.40.50.10600">
    <property type="entry name" value="SpoIIaa-like domains"/>
    <property type="match status" value="2"/>
</dbReference>
<dbReference type="InterPro" id="IPR021866">
    <property type="entry name" value="SpoIIAA-like"/>
</dbReference>
<dbReference type="AlphaFoldDB" id="A0A2W1JUU9"/>
<dbReference type="InterPro" id="IPR038396">
    <property type="entry name" value="SpoIIAA-like_sf"/>
</dbReference>
<dbReference type="OrthoDB" id="9811577at2"/>
<reference evidence="1 2" key="1">
    <citation type="journal article" date="2018" name="Sci. Rep.">
        <title>A novel species of the marine cyanobacterium Acaryochloris with a unique pigment content and lifestyle.</title>
        <authorList>
            <person name="Partensky F."/>
            <person name="Six C."/>
            <person name="Ratin M."/>
            <person name="Garczarek L."/>
            <person name="Vaulot D."/>
            <person name="Probert I."/>
            <person name="Calteau A."/>
            <person name="Gourvil P."/>
            <person name="Marie D."/>
            <person name="Grebert T."/>
            <person name="Bouchier C."/>
            <person name="Le Panse S."/>
            <person name="Gachenot M."/>
            <person name="Rodriguez F."/>
            <person name="Garrido J.L."/>
        </authorList>
    </citation>
    <scope>NUCLEOTIDE SEQUENCE [LARGE SCALE GENOMIC DNA]</scope>
    <source>
        <strain evidence="1 2">RCC1774</strain>
    </source>
</reference>
<dbReference type="Pfam" id="PF11964">
    <property type="entry name" value="SpoIIAA-like"/>
    <property type="match status" value="2"/>
</dbReference>